<dbReference type="NCBIfam" id="TIGR01498">
    <property type="entry name" value="folK"/>
    <property type="match status" value="1"/>
</dbReference>
<evidence type="ECO:0000259" key="13">
    <source>
        <dbReference type="PROSITE" id="PS00794"/>
    </source>
</evidence>
<keyword evidence="15" id="KW-1185">Reference proteome</keyword>
<evidence type="ECO:0000256" key="8">
    <source>
        <dbReference type="ARBA" id="ARBA00022840"/>
    </source>
</evidence>
<evidence type="ECO:0000256" key="1">
    <source>
        <dbReference type="ARBA" id="ARBA00005051"/>
    </source>
</evidence>
<dbReference type="GO" id="GO:0003848">
    <property type="term" value="F:2-amino-4-hydroxy-6-hydroxymethyldihydropteridine diphosphokinase activity"/>
    <property type="evidence" value="ECO:0007669"/>
    <property type="project" value="UniProtKB-EC"/>
</dbReference>
<dbReference type="PANTHER" id="PTHR43071:SF1">
    <property type="entry name" value="2-AMINO-4-HYDROXY-6-HYDROXYMETHYLDIHYDROPTERIDINE PYROPHOSPHOKINASE"/>
    <property type="match status" value="1"/>
</dbReference>
<dbReference type="GO" id="GO:0046656">
    <property type="term" value="P:folic acid biosynthetic process"/>
    <property type="evidence" value="ECO:0007669"/>
    <property type="project" value="UniProtKB-KW"/>
</dbReference>
<comment type="function">
    <text evidence="10">Catalyzes the transfer of pyrophosphate from adenosine triphosphate (ATP) to 6-hydroxymethyl-7,8-dihydropterin, an enzymatic step in folate biosynthesis pathway.</text>
</comment>
<evidence type="ECO:0000313" key="15">
    <source>
        <dbReference type="Proteomes" id="UP000192472"/>
    </source>
</evidence>
<dbReference type="Gene3D" id="3.30.70.560">
    <property type="entry name" value="7,8-Dihydro-6-hydroxymethylpterin-pyrophosphokinase HPPK"/>
    <property type="match status" value="1"/>
</dbReference>
<dbReference type="PROSITE" id="PS00794">
    <property type="entry name" value="HPPK"/>
    <property type="match status" value="1"/>
</dbReference>
<dbReference type="Pfam" id="PF01288">
    <property type="entry name" value="HPPK"/>
    <property type="match status" value="1"/>
</dbReference>
<protein>
    <recommendedName>
        <fullName evidence="4">2-amino-4-hydroxy-6-hydroxymethyldihydropteridine pyrophosphokinase</fullName>
        <ecNumber evidence="3">2.7.6.3</ecNumber>
    </recommendedName>
    <alternativeName>
        <fullName evidence="11">6-hydroxymethyl-7,8-dihydropterin pyrophosphokinase</fullName>
    </alternativeName>
    <alternativeName>
        <fullName evidence="12">7,8-dihydro-6-hydroxymethylpterin-pyrophosphokinase</fullName>
    </alternativeName>
</protein>
<dbReference type="GO" id="GO:0046654">
    <property type="term" value="P:tetrahydrofolate biosynthetic process"/>
    <property type="evidence" value="ECO:0007669"/>
    <property type="project" value="UniProtKB-UniPathway"/>
</dbReference>
<dbReference type="InterPro" id="IPR000550">
    <property type="entry name" value="Hppk"/>
</dbReference>
<dbReference type="Proteomes" id="UP000192472">
    <property type="component" value="Unassembled WGS sequence"/>
</dbReference>
<keyword evidence="7 14" id="KW-0418">Kinase</keyword>
<evidence type="ECO:0000256" key="9">
    <source>
        <dbReference type="ARBA" id="ARBA00022909"/>
    </source>
</evidence>
<dbReference type="GO" id="GO:0016301">
    <property type="term" value="F:kinase activity"/>
    <property type="evidence" value="ECO:0007669"/>
    <property type="project" value="UniProtKB-KW"/>
</dbReference>
<dbReference type="SUPFAM" id="SSF55083">
    <property type="entry name" value="6-hydroxymethyl-7,8-dihydropterin pyrophosphokinase, HPPK"/>
    <property type="match status" value="1"/>
</dbReference>
<dbReference type="PANTHER" id="PTHR43071">
    <property type="entry name" value="2-AMINO-4-HYDROXY-6-HYDROXYMETHYLDIHYDROPTERIDINE PYROPHOSPHOKINASE"/>
    <property type="match status" value="1"/>
</dbReference>
<evidence type="ECO:0000256" key="11">
    <source>
        <dbReference type="ARBA" id="ARBA00029766"/>
    </source>
</evidence>
<evidence type="ECO:0000256" key="3">
    <source>
        <dbReference type="ARBA" id="ARBA00013253"/>
    </source>
</evidence>
<dbReference type="EMBL" id="FWYF01000001">
    <property type="protein sequence ID" value="SMD32397.1"/>
    <property type="molecule type" value="Genomic_DNA"/>
</dbReference>
<feature type="domain" description="7,8-dihydro-6-hydroxymethylpterin-pyrophosphokinase" evidence="13">
    <location>
        <begin position="87"/>
        <end position="98"/>
    </location>
</feature>
<keyword evidence="8" id="KW-0067">ATP-binding</keyword>
<evidence type="ECO:0000256" key="7">
    <source>
        <dbReference type="ARBA" id="ARBA00022777"/>
    </source>
</evidence>
<reference evidence="14 15" key="1">
    <citation type="submission" date="2017-04" db="EMBL/GenBank/DDBJ databases">
        <authorList>
            <person name="Afonso C.L."/>
            <person name="Miller P.J."/>
            <person name="Scott M.A."/>
            <person name="Spackman E."/>
            <person name="Goraichik I."/>
            <person name="Dimitrov K.M."/>
            <person name="Suarez D.L."/>
            <person name="Swayne D.E."/>
        </authorList>
    </citation>
    <scope>NUCLEOTIDE SEQUENCE [LARGE SCALE GENOMIC DNA]</scope>
    <source>
        <strain evidence="14 15">DSM 26133</strain>
    </source>
</reference>
<dbReference type="RefSeq" id="WP_084371056.1">
    <property type="nucleotide sequence ID" value="NZ_FWYF01000001.1"/>
</dbReference>
<dbReference type="UniPathway" id="UPA00077">
    <property type="reaction ID" value="UER00155"/>
</dbReference>
<dbReference type="STRING" id="692418.SAMN04488029_0742"/>
<dbReference type="OrthoDB" id="9808041at2"/>
<dbReference type="AlphaFoldDB" id="A0A1W2G6W0"/>
<proteinExistence type="inferred from homology"/>
<dbReference type="InterPro" id="IPR035907">
    <property type="entry name" value="Hppk_sf"/>
</dbReference>
<dbReference type="EC" id="2.7.6.3" evidence="3"/>
<keyword evidence="6" id="KW-0547">Nucleotide-binding</keyword>
<keyword evidence="9" id="KW-0289">Folate biosynthesis</keyword>
<evidence type="ECO:0000256" key="10">
    <source>
        <dbReference type="ARBA" id="ARBA00029409"/>
    </source>
</evidence>
<evidence type="ECO:0000256" key="5">
    <source>
        <dbReference type="ARBA" id="ARBA00022679"/>
    </source>
</evidence>
<evidence type="ECO:0000256" key="4">
    <source>
        <dbReference type="ARBA" id="ARBA00016218"/>
    </source>
</evidence>
<evidence type="ECO:0000256" key="2">
    <source>
        <dbReference type="ARBA" id="ARBA00005810"/>
    </source>
</evidence>
<evidence type="ECO:0000256" key="12">
    <source>
        <dbReference type="ARBA" id="ARBA00033413"/>
    </source>
</evidence>
<accession>A0A1W2G6W0</accession>
<sequence length="160" mass="18352">MSQCHLLLGTNIGDKKHNLLQARELIIARIGKIIKPSAIYQTSAWGKEDQDDFLNQVLAIETEQSPEVLLGKCLDIEKDLGRVRFEHWGERLIDIDILYYGDQVITSQRLTVPHPEIQNRRFTLVPLVEIAPEYKHPKMNQTNKDLLGLCTDPLEVVKIE</sequence>
<dbReference type="CDD" id="cd00483">
    <property type="entry name" value="HPPK"/>
    <property type="match status" value="1"/>
</dbReference>
<dbReference type="GO" id="GO:0005524">
    <property type="term" value="F:ATP binding"/>
    <property type="evidence" value="ECO:0007669"/>
    <property type="project" value="UniProtKB-KW"/>
</dbReference>
<evidence type="ECO:0000256" key="6">
    <source>
        <dbReference type="ARBA" id="ARBA00022741"/>
    </source>
</evidence>
<comment type="similarity">
    <text evidence="2">Belongs to the HPPK family.</text>
</comment>
<name>A0A1W2G6W0_REIFA</name>
<gene>
    <name evidence="14" type="ORF">SAMN04488029_0742</name>
</gene>
<organism evidence="14 15">
    <name type="scientific">Reichenbachiella faecimaris</name>
    <dbReference type="NCBI Taxonomy" id="692418"/>
    <lineage>
        <taxon>Bacteria</taxon>
        <taxon>Pseudomonadati</taxon>
        <taxon>Bacteroidota</taxon>
        <taxon>Cytophagia</taxon>
        <taxon>Cytophagales</taxon>
        <taxon>Reichenbachiellaceae</taxon>
        <taxon>Reichenbachiella</taxon>
    </lineage>
</organism>
<comment type="pathway">
    <text evidence="1">Cofactor biosynthesis; tetrahydrofolate biosynthesis; 2-amino-4-hydroxy-6-hydroxymethyl-7,8-dihydropteridine diphosphate from 7,8-dihydroneopterin triphosphate: step 4/4.</text>
</comment>
<keyword evidence="5" id="KW-0808">Transferase</keyword>
<evidence type="ECO:0000313" key="14">
    <source>
        <dbReference type="EMBL" id="SMD32397.1"/>
    </source>
</evidence>